<feature type="compositionally biased region" description="Basic and acidic residues" evidence="2">
    <location>
        <begin position="198"/>
        <end position="208"/>
    </location>
</feature>
<evidence type="ECO:0000313" key="4">
    <source>
        <dbReference type="EMBL" id="TYK11604.1"/>
    </source>
</evidence>
<gene>
    <name evidence="4" type="ORF">E5676_scaffold263G00490</name>
    <name evidence="3" type="ORF">E6C27_scaffold19G00960</name>
</gene>
<evidence type="ECO:0000256" key="2">
    <source>
        <dbReference type="SAM" id="MobiDB-lite"/>
    </source>
</evidence>
<feature type="region of interest" description="Disordered" evidence="2">
    <location>
        <begin position="167"/>
        <end position="208"/>
    </location>
</feature>
<dbReference type="EMBL" id="SSTD01010688">
    <property type="protein sequence ID" value="TYK11604.1"/>
    <property type="molecule type" value="Genomic_DNA"/>
</dbReference>
<dbReference type="Proteomes" id="UP000321393">
    <property type="component" value="Unassembled WGS sequence"/>
</dbReference>
<sequence length="240" mass="28057">MVDDDELFDEYPWGRFPFELLVEFMNRIVYSKRQMEISMGSFIFPILAWVYELEVSLMLATPNEVGRSYFALFLETKKDILKEIDGLTRIVEKIEKTQERLEKSMEGILDFLKSVELKMITRFEELGQKMNGIIEAIRSQQPSSSGAQDTNKFMGARAFEEHLDKVEKDQEEDDVEDLNLDSSNPKMLETPQTAEGQDGDRSPYKGMEEIEEEINRLIRLIDESVIYDEIKKKEDKRKTI</sequence>
<feature type="compositionally biased region" description="Polar residues" evidence="2">
    <location>
        <begin position="180"/>
        <end position="195"/>
    </location>
</feature>
<feature type="compositionally biased region" description="Acidic residues" evidence="2">
    <location>
        <begin position="169"/>
        <end position="179"/>
    </location>
</feature>
<evidence type="ECO:0000313" key="5">
    <source>
        <dbReference type="Proteomes" id="UP000321393"/>
    </source>
</evidence>
<dbReference type="Proteomes" id="UP000321947">
    <property type="component" value="Unassembled WGS sequence"/>
</dbReference>
<dbReference type="EMBL" id="SSTE01022979">
    <property type="protein sequence ID" value="KAA0026144.1"/>
    <property type="molecule type" value="Genomic_DNA"/>
</dbReference>
<feature type="coiled-coil region" evidence="1">
    <location>
        <begin position="77"/>
        <end position="104"/>
    </location>
</feature>
<evidence type="ECO:0000313" key="6">
    <source>
        <dbReference type="Proteomes" id="UP000321947"/>
    </source>
</evidence>
<organism evidence="4 6">
    <name type="scientific">Cucumis melo var. makuwa</name>
    <name type="common">Oriental melon</name>
    <dbReference type="NCBI Taxonomy" id="1194695"/>
    <lineage>
        <taxon>Eukaryota</taxon>
        <taxon>Viridiplantae</taxon>
        <taxon>Streptophyta</taxon>
        <taxon>Embryophyta</taxon>
        <taxon>Tracheophyta</taxon>
        <taxon>Spermatophyta</taxon>
        <taxon>Magnoliopsida</taxon>
        <taxon>eudicotyledons</taxon>
        <taxon>Gunneridae</taxon>
        <taxon>Pentapetalae</taxon>
        <taxon>rosids</taxon>
        <taxon>fabids</taxon>
        <taxon>Cucurbitales</taxon>
        <taxon>Cucurbitaceae</taxon>
        <taxon>Benincaseae</taxon>
        <taxon>Cucumis</taxon>
    </lineage>
</organism>
<proteinExistence type="predicted"/>
<evidence type="ECO:0000256" key="1">
    <source>
        <dbReference type="SAM" id="Coils"/>
    </source>
</evidence>
<accession>A0A5D3CKB8</accession>
<protein>
    <submittedName>
        <fullName evidence="4">Protein Ycf2-like</fullName>
    </submittedName>
</protein>
<comment type="caution">
    <text evidence="4">The sequence shown here is derived from an EMBL/GenBank/DDBJ whole genome shotgun (WGS) entry which is preliminary data.</text>
</comment>
<dbReference type="AlphaFoldDB" id="A0A5D3CKB8"/>
<reference evidence="5 6" key="1">
    <citation type="submission" date="2019-08" db="EMBL/GenBank/DDBJ databases">
        <title>Draft genome sequences of two oriental melons (Cucumis melo L. var makuwa).</title>
        <authorList>
            <person name="Kwon S.-Y."/>
        </authorList>
    </citation>
    <scope>NUCLEOTIDE SEQUENCE [LARGE SCALE GENOMIC DNA]</scope>
    <source>
        <strain evidence="6">cv. Chang Bougi</strain>
        <strain evidence="5">cv. SW 3</strain>
        <tissue evidence="4">Leaf</tissue>
    </source>
</reference>
<name>A0A5D3CKB8_CUCMM</name>
<evidence type="ECO:0000313" key="3">
    <source>
        <dbReference type="EMBL" id="KAA0026144.1"/>
    </source>
</evidence>
<keyword evidence="1" id="KW-0175">Coiled coil</keyword>